<protein>
    <submittedName>
        <fullName evidence="9">Spc98 family-domain-containing protein</fullName>
    </submittedName>
</protein>
<dbReference type="GO" id="GO:0007020">
    <property type="term" value="P:microtubule nucleation"/>
    <property type="evidence" value="ECO:0007669"/>
    <property type="project" value="InterPro"/>
</dbReference>
<feature type="compositionally biased region" description="Low complexity" evidence="6">
    <location>
        <begin position="755"/>
        <end position="770"/>
    </location>
</feature>
<dbReference type="GO" id="GO:0000278">
    <property type="term" value="P:mitotic cell cycle"/>
    <property type="evidence" value="ECO:0007669"/>
    <property type="project" value="TreeGrafter"/>
</dbReference>
<keyword evidence="10" id="KW-1185">Reference proteome</keyword>
<feature type="compositionally biased region" description="Pro residues" evidence="6">
    <location>
        <begin position="114"/>
        <end position="127"/>
    </location>
</feature>
<feature type="domain" description="Gamma tubulin complex component C-terminal" evidence="7">
    <location>
        <begin position="529"/>
        <end position="904"/>
    </location>
</feature>
<sequence>MAANQRNRVSNAIDSLITHLVPARPDDDDQAAQDRHDACFELVRAMFDRPASPAIASDVNHASDLIKRKLIQSNPTQALRFSNLYTRLLSLPVLNQKWAILYLLYQLSDSPDPNEAPPLSPPKPPPQQRTTQRAGPAEKERRSRASSVVPTPTPEEEAVHEAFAPGGLKKLPTEKTKRTQTEERAPPQPPADGTSKAAARDVLIKSTLLADSSNDFEPSEMGLLRDLPFTLQGLSSTTLPFAKDTVLKLPPTLPPPIVSLLHTLAEPSLLYRGLSSFVKSPAKGLLGQSLRAAISNELRSYLTLVATLEAQIRRALAALDESAPRGGIGKAGVTLKRCVVWTREATMGLRLMSLIAEESNTKHGGQLISMIHGFSASHGDPVVAAFAERLLADVTRPFYDILRRWIYDGELSDPHLEFFVREQSPNDEDRQESKAKGQASVWNSKYEVVDAMVPSIITADFAQKVFLIGKSLNFIRHSCGDSQWVDAYSKTSSKQLCYGDTATLEAWIDEAYKTTMRRLMHLMSDRFRLFDHLQALKNYILLGQGDFIALLMESLAANLDRPAFAQYRHTLTAQLEHAIRGSNAQYDSEEVLRRLDARMLQLSHGDIGWDCFTLEYKIDAPVDVVVTEWGNRQYLKVFNFLWRVKRVEFALSSTWRKCMTGSRGVLQTSDEQVLQVWKSTRGVLAEMVHFVGQLQYYILFEVIESSWSELQSNIRKDDCTLDDLITAHTKYLTAITHKGLLGARRRQYHDALKEAAAADPSSTNPAAAPTPEDRNSYMVQLSELLRTMLAYRDCVDGLYGWSLSDFTRRQESDAVGMVRRAKRARLADNSSNPNLEDPFTTAPGDNAAGDGGGLRSELPALAERLGQLGASFKARLQVLLGDLAYQPDVDMRFLGVSMNFNDVYQPVKRKKTAAAGTGGAAAGQAGGAANPSRA</sequence>
<feature type="compositionally biased region" description="Basic and acidic residues" evidence="6">
    <location>
        <begin position="171"/>
        <end position="185"/>
    </location>
</feature>
<evidence type="ECO:0000256" key="4">
    <source>
        <dbReference type="ARBA" id="ARBA00022701"/>
    </source>
</evidence>
<dbReference type="InterPro" id="IPR041470">
    <property type="entry name" value="GCP_N"/>
</dbReference>
<dbReference type="AlphaFoldDB" id="A0AAN6MFZ9"/>
<keyword evidence="5" id="KW-0206">Cytoskeleton</keyword>
<keyword evidence="3" id="KW-0963">Cytoplasm</keyword>
<comment type="caution">
    <text evidence="9">The sequence shown here is derived from an EMBL/GenBank/DDBJ whole genome shotgun (WGS) entry which is preliminary data.</text>
</comment>
<keyword evidence="4" id="KW-0493">Microtubule</keyword>
<evidence type="ECO:0000313" key="9">
    <source>
        <dbReference type="EMBL" id="KAK3900160.1"/>
    </source>
</evidence>
<dbReference type="Gene3D" id="1.20.120.1900">
    <property type="entry name" value="Gamma-tubulin complex, C-terminal domain"/>
    <property type="match status" value="1"/>
</dbReference>
<dbReference type="GO" id="GO:0005874">
    <property type="term" value="C:microtubule"/>
    <property type="evidence" value="ECO:0007669"/>
    <property type="project" value="UniProtKB-KW"/>
</dbReference>
<feature type="region of interest" description="Disordered" evidence="6">
    <location>
        <begin position="824"/>
        <end position="845"/>
    </location>
</feature>
<dbReference type="EMBL" id="MU855700">
    <property type="protein sequence ID" value="KAK3900160.1"/>
    <property type="molecule type" value="Genomic_DNA"/>
</dbReference>
<comment type="subcellular location">
    <subcellularLocation>
        <location evidence="1">Cytoplasm</location>
        <location evidence="1">Cytoskeleton</location>
    </subcellularLocation>
</comment>
<dbReference type="PANTHER" id="PTHR19302">
    <property type="entry name" value="GAMMA TUBULIN COMPLEX PROTEIN"/>
    <property type="match status" value="1"/>
</dbReference>
<feature type="region of interest" description="Disordered" evidence="6">
    <location>
        <begin position="911"/>
        <end position="934"/>
    </location>
</feature>
<evidence type="ECO:0000313" key="10">
    <source>
        <dbReference type="Proteomes" id="UP001303889"/>
    </source>
</evidence>
<dbReference type="GO" id="GO:0000922">
    <property type="term" value="C:spindle pole"/>
    <property type="evidence" value="ECO:0007669"/>
    <property type="project" value="InterPro"/>
</dbReference>
<evidence type="ECO:0000256" key="6">
    <source>
        <dbReference type="SAM" id="MobiDB-lite"/>
    </source>
</evidence>
<proteinExistence type="inferred from homology"/>
<evidence type="ECO:0000256" key="3">
    <source>
        <dbReference type="ARBA" id="ARBA00022490"/>
    </source>
</evidence>
<evidence type="ECO:0000256" key="5">
    <source>
        <dbReference type="ARBA" id="ARBA00023212"/>
    </source>
</evidence>
<dbReference type="Pfam" id="PF04130">
    <property type="entry name" value="GCP_C_terminal"/>
    <property type="match status" value="1"/>
</dbReference>
<dbReference type="PANTHER" id="PTHR19302:SF14">
    <property type="entry name" value="GAMMA-TUBULIN COMPLEX COMPONENT 3"/>
    <property type="match status" value="1"/>
</dbReference>
<evidence type="ECO:0000259" key="8">
    <source>
        <dbReference type="Pfam" id="PF17681"/>
    </source>
</evidence>
<dbReference type="GO" id="GO:0000930">
    <property type="term" value="C:gamma-tubulin complex"/>
    <property type="evidence" value="ECO:0007669"/>
    <property type="project" value="TreeGrafter"/>
</dbReference>
<dbReference type="GO" id="GO:0044732">
    <property type="term" value="C:mitotic spindle pole body"/>
    <property type="evidence" value="ECO:0007669"/>
    <property type="project" value="TreeGrafter"/>
</dbReference>
<dbReference type="InterPro" id="IPR007259">
    <property type="entry name" value="GCP"/>
</dbReference>
<feature type="domain" description="Gamma tubulin complex component protein N-terminal" evidence="8">
    <location>
        <begin position="224"/>
        <end position="524"/>
    </location>
</feature>
<dbReference type="InterPro" id="IPR040457">
    <property type="entry name" value="GCP_C"/>
</dbReference>
<dbReference type="GO" id="GO:0051011">
    <property type="term" value="F:microtubule minus-end binding"/>
    <property type="evidence" value="ECO:0007669"/>
    <property type="project" value="TreeGrafter"/>
</dbReference>
<feature type="region of interest" description="Disordered" evidence="6">
    <location>
        <begin position="111"/>
        <end position="197"/>
    </location>
</feature>
<accession>A0AAN6MFZ9</accession>
<dbReference type="GO" id="GO:0031122">
    <property type="term" value="P:cytoplasmic microtubule organization"/>
    <property type="evidence" value="ECO:0007669"/>
    <property type="project" value="TreeGrafter"/>
</dbReference>
<dbReference type="InterPro" id="IPR042241">
    <property type="entry name" value="GCP_C_sf"/>
</dbReference>
<evidence type="ECO:0000256" key="1">
    <source>
        <dbReference type="ARBA" id="ARBA00004245"/>
    </source>
</evidence>
<dbReference type="GO" id="GO:0043015">
    <property type="term" value="F:gamma-tubulin binding"/>
    <property type="evidence" value="ECO:0007669"/>
    <property type="project" value="InterPro"/>
</dbReference>
<gene>
    <name evidence="9" type="ORF">C8A05DRAFT_17502</name>
</gene>
<dbReference type="Proteomes" id="UP001303889">
    <property type="component" value="Unassembled WGS sequence"/>
</dbReference>
<dbReference type="GO" id="GO:0051321">
    <property type="term" value="P:meiotic cell cycle"/>
    <property type="evidence" value="ECO:0007669"/>
    <property type="project" value="TreeGrafter"/>
</dbReference>
<name>A0AAN6MFZ9_9PEZI</name>
<dbReference type="Pfam" id="PF17681">
    <property type="entry name" value="GCP_N_terminal"/>
    <property type="match status" value="1"/>
</dbReference>
<feature type="compositionally biased region" description="Gly residues" evidence="6">
    <location>
        <begin position="916"/>
        <end position="926"/>
    </location>
</feature>
<feature type="region of interest" description="Disordered" evidence="6">
    <location>
        <begin position="752"/>
        <end position="774"/>
    </location>
</feature>
<comment type="similarity">
    <text evidence="2">Belongs to the TUBGCP family.</text>
</comment>
<reference evidence="9" key="1">
    <citation type="journal article" date="2023" name="Mol. Phylogenet. Evol.">
        <title>Genome-scale phylogeny and comparative genomics of the fungal order Sordariales.</title>
        <authorList>
            <person name="Hensen N."/>
            <person name="Bonometti L."/>
            <person name="Westerberg I."/>
            <person name="Brannstrom I.O."/>
            <person name="Guillou S."/>
            <person name="Cros-Aarteil S."/>
            <person name="Calhoun S."/>
            <person name="Haridas S."/>
            <person name="Kuo A."/>
            <person name="Mondo S."/>
            <person name="Pangilinan J."/>
            <person name="Riley R."/>
            <person name="LaButti K."/>
            <person name="Andreopoulos B."/>
            <person name="Lipzen A."/>
            <person name="Chen C."/>
            <person name="Yan M."/>
            <person name="Daum C."/>
            <person name="Ng V."/>
            <person name="Clum A."/>
            <person name="Steindorff A."/>
            <person name="Ohm R.A."/>
            <person name="Martin F."/>
            <person name="Silar P."/>
            <person name="Natvig D.O."/>
            <person name="Lalanne C."/>
            <person name="Gautier V."/>
            <person name="Ament-Velasquez S.L."/>
            <person name="Kruys A."/>
            <person name="Hutchinson M.I."/>
            <person name="Powell A.J."/>
            <person name="Barry K."/>
            <person name="Miller A.N."/>
            <person name="Grigoriev I.V."/>
            <person name="Debuchy R."/>
            <person name="Gladieux P."/>
            <person name="Hiltunen Thoren M."/>
            <person name="Johannesson H."/>
        </authorList>
    </citation>
    <scope>NUCLEOTIDE SEQUENCE</scope>
    <source>
        <strain evidence="9">CBS 103.79</strain>
    </source>
</reference>
<reference evidence="9" key="2">
    <citation type="submission" date="2023-05" db="EMBL/GenBank/DDBJ databases">
        <authorList>
            <consortium name="Lawrence Berkeley National Laboratory"/>
            <person name="Steindorff A."/>
            <person name="Hensen N."/>
            <person name="Bonometti L."/>
            <person name="Westerberg I."/>
            <person name="Brannstrom I.O."/>
            <person name="Guillou S."/>
            <person name="Cros-Aarteil S."/>
            <person name="Calhoun S."/>
            <person name="Haridas S."/>
            <person name="Kuo A."/>
            <person name="Mondo S."/>
            <person name="Pangilinan J."/>
            <person name="Riley R."/>
            <person name="Labutti K."/>
            <person name="Andreopoulos B."/>
            <person name="Lipzen A."/>
            <person name="Chen C."/>
            <person name="Yanf M."/>
            <person name="Daum C."/>
            <person name="Ng V."/>
            <person name="Clum A."/>
            <person name="Ohm R."/>
            <person name="Martin F."/>
            <person name="Silar P."/>
            <person name="Natvig D."/>
            <person name="Lalanne C."/>
            <person name="Gautier V."/>
            <person name="Ament-Velasquez S.L."/>
            <person name="Kruys A."/>
            <person name="Hutchinson M.I."/>
            <person name="Powell A.J."/>
            <person name="Barry K."/>
            <person name="Miller A.N."/>
            <person name="Grigoriev I.V."/>
            <person name="Debuchy R."/>
            <person name="Gladieux P."/>
            <person name="Thoren M.H."/>
            <person name="Johannesson H."/>
        </authorList>
    </citation>
    <scope>NUCLEOTIDE SEQUENCE</scope>
    <source>
        <strain evidence="9">CBS 103.79</strain>
    </source>
</reference>
<evidence type="ECO:0000256" key="2">
    <source>
        <dbReference type="ARBA" id="ARBA00010337"/>
    </source>
</evidence>
<evidence type="ECO:0000259" key="7">
    <source>
        <dbReference type="Pfam" id="PF04130"/>
    </source>
</evidence>
<organism evidence="9 10">
    <name type="scientific">Staphylotrichum tortipilum</name>
    <dbReference type="NCBI Taxonomy" id="2831512"/>
    <lineage>
        <taxon>Eukaryota</taxon>
        <taxon>Fungi</taxon>
        <taxon>Dikarya</taxon>
        <taxon>Ascomycota</taxon>
        <taxon>Pezizomycotina</taxon>
        <taxon>Sordariomycetes</taxon>
        <taxon>Sordariomycetidae</taxon>
        <taxon>Sordariales</taxon>
        <taxon>Chaetomiaceae</taxon>
        <taxon>Staphylotrichum</taxon>
    </lineage>
</organism>
<dbReference type="GO" id="GO:0051225">
    <property type="term" value="P:spindle assembly"/>
    <property type="evidence" value="ECO:0007669"/>
    <property type="project" value="TreeGrafter"/>
</dbReference>